<keyword evidence="15" id="KW-1185">Reference proteome</keyword>
<keyword evidence="8 11" id="KW-1133">Transmembrane helix</keyword>
<evidence type="ECO:0000256" key="9">
    <source>
        <dbReference type="ARBA" id="ARBA00023012"/>
    </source>
</evidence>
<dbReference type="Proteomes" id="UP000245890">
    <property type="component" value="Unassembled WGS sequence"/>
</dbReference>
<dbReference type="PRINTS" id="PR00344">
    <property type="entry name" value="BCTRLSENSOR"/>
</dbReference>
<evidence type="ECO:0000313" key="15">
    <source>
        <dbReference type="Proteomes" id="UP000245890"/>
    </source>
</evidence>
<keyword evidence="5" id="KW-0808">Transferase</keyword>
<dbReference type="InterPro" id="IPR004358">
    <property type="entry name" value="Sig_transdc_His_kin-like_C"/>
</dbReference>
<evidence type="ECO:0000256" key="10">
    <source>
        <dbReference type="ARBA" id="ARBA00023136"/>
    </source>
</evidence>
<evidence type="ECO:0000256" key="6">
    <source>
        <dbReference type="ARBA" id="ARBA00022692"/>
    </source>
</evidence>
<keyword evidence="9" id="KW-0902">Two-component regulatory system</keyword>
<dbReference type="PANTHER" id="PTHR45436">
    <property type="entry name" value="SENSOR HISTIDINE KINASE YKOH"/>
    <property type="match status" value="1"/>
</dbReference>
<feature type="transmembrane region" description="Helical" evidence="11">
    <location>
        <begin position="12"/>
        <end position="35"/>
    </location>
</feature>
<proteinExistence type="predicted"/>
<dbReference type="EMBL" id="QENQ01000001">
    <property type="protein sequence ID" value="PVX28381.1"/>
    <property type="molecule type" value="Genomic_DNA"/>
</dbReference>
<evidence type="ECO:0000256" key="11">
    <source>
        <dbReference type="SAM" id="Phobius"/>
    </source>
</evidence>
<keyword evidence="7 14" id="KW-0418">Kinase</keyword>
<dbReference type="CDD" id="cd00082">
    <property type="entry name" value="HisKA"/>
    <property type="match status" value="1"/>
</dbReference>
<evidence type="ECO:0000256" key="1">
    <source>
        <dbReference type="ARBA" id="ARBA00000085"/>
    </source>
</evidence>
<organism evidence="14 15">
    <name type="scientific">Sphingomonas pokkalii</name>
    <dbReference type="NCBI Taxonomy" id="2175090"/>
    <lineage>
        <taxon>Bacteria</taxon>
        <taxon>Pseudomonadati</taxon>
        <taxon>Pseudomonadota</taxon>
        <taxon>Alphaproteobacteria</taxon>
        <taxon>Sphingomonadales</taxon>
        <taxon>Sphingomonadaceae</taxon>
        <taxon>Sphingomonas</taxon>
    </lineage>
</organism>
<dbReference type="CDD" id="cd06225">
    <property type="entry name" value="HAMP"/>
    <property type="match status" value="1"/>
</dbReference>
<dbReference type="InterPro" id="IPR003661">
    <property type="entry name" value="HisK_dim/P_dom"/>
</dbReference>
<keyword evidence="6 11" id="KW-0812">Transmembrane</keyword>
<protein>
    <recommendedName>
        <fullName evidence="3">histidine kinase</fullName>
        <ecNumber evidence="3">2.7.13.3</ecNumber>
    </recommendedName>
</protein>
<dbReference type="SUPFAM" id="SSF47384">
    <property type="entry name" value="Homodimeric domain of signal transducing histidine kinase"/>
    <property type="match status" value="1"/>
</dbReference>
<feature type="domain" description="HAMP" evidence="13">
    <location>
        <begin position="180"/>
        <end position="233"/>
    </location>
</feature>
<dbReference type="GO" id="GO:0005886">
    <property type="term" value="C:plasma membrane"/>
    <property type="evidence" value="ECO:0007669"/>
    <property type="project" value="TreeGrafter"/>
</dbReference>
<dbReference type="PROSITE" id="PS50885">
    <property type="entry name" value="HAMP"/>
    <property type="match status" value="1"/>
</dbReference>
<dbReference type="InterPro" id="IPR050428">
    <property type="entry name" value="TCS_sensor_his_kinase"/>
</dbReference>
<evidence type="ECO:0000259" key="12">
    <source>
        <dbReference type="PROSITE" id="PS50109"/>
    </source>
</evidence>
<dbReference type="Gene3D" id="3.30.565.10">
    <property type="entry name" value="Histidine kinase-like ATPase, C-terminal domain"/>
    <property type="match status" value="1"/>
</dbReference>
<dbReference type="InterPro" id="IPR003660">
    <property type="entry name" value="HAMP_dom"/>
</dbReference>
<comment type="catalytic activity">
    <reaction evidence="1">
        <text>ATP + protein L-histidine = ADP + protein N-phospho-L-histidine.</text>
        <dbReference type="EC" id="2.7.13.3"/>
    </reaction>
</comment>
<dbReference type="SUPFAM" id="SSF158472">
    <property type="entry name" value="HAMP domain-like"/>
    <property type="match status" value="1"/>
</dbReference>
<evidence type="ECO:0000256" key="7">
    <source>
        <dbReference type="ARBA" id="ARBA00022777"/>
    </source>
</evidence>
<evidence type="ECO:0000313" key="14">
    <source>
        <dbReference type="EMBL" id="PVX28381.1"/>
    </source>
</evidence>
<dbReference type="OrthoDB" id="9815202at2"/>
<evidence type="ECO:0000256" key="3">
    <source>
        <dbReference type="ARBA" id="ARBA00012438"/>
    </source>
</evidence>
<evidence type="ECO:0000259" key="13">
    <source>
        <dbReference type="PROSITE" id="PS50885"/>
    </source>
</evidence>
<feature type="domain" description="Histidine kinase" evidence="12">
    <location>
        <begin position="241"/>
        <end position="440"/>
    </location>
</feature>
<comment type="caution">
    <text evidence="14">The sequence shown here is derived from an EMBL/GenBank/DDBJ whole genome shotgun (WGS) entry which is preliminary data.</text>
</comment>
<dbReference type="SMART" id="SM00304">
    <property type="entry name" value="HAMP"/>
    <property type="match status" value="1"/>
</dbReference>
<dbReference type="InterPro" id="IPR036097">
    <property type="entry name" value="HisK_dim/P_sf"/>
</dbReference>
<evidence type="ECO:0000256" key="2">
    <source>
        <dbReference type="ARBA" id="ARBA00004370"/>
    </source>
</evidence>
<dbReference type="AlphaFoldDB" id="A0A2U0SAS9"/>
<dbReference type="SUPFAM" id="SSF55874">
    <property type="entry name" value="ATPase domain of HSP90 chaperone/DNA topoisomerase II/histidine kinase"/>
    <property type="match status" value="1"/>
</dbReference>
<dbReference type="PANTHER" id="PTHR45436:SF8">
    <property type="entry name" value="HISTIDINE KINASE"/>
    <property type="match status" value="1"/>
</dbReference>
<dbReference type="EC" id="2.7.13.3" evidence="3"/>
<comment type="subcellular location">
    <subcellularLocation>
        <location evidence="2">Membrane</location>
    </subcellularLocation>
</comment>
<dbReference type="InterPro" id="IPR005467">
    <property type="entry name" value="His_kinase_dom"/>
</dbReference>
<evidence type="ECO:0000256" key="5">
    <source>
        <dbReference type="ARBA" id="ARBA00022679"/>
    </source>
</evidence>
<sequence>MFRPDPRTRATWRWGGALAAILVLQSLVLAALFWVTANGNHRRAIEHTLLDDCSFFALTPPAERIEELRERLARDIHRERFLALFDARGQRIAGNVATMPEPPAGGGMSFVAPIAPTSLPGKTSDVARLTLCPLADGTRLLAGMDLDDTEEALRLTWQSLLIGLLPGLFLALGVGLVAGRRAARQVDAVRLLTERIVSGDLDQRLPVPVRPDSFGLLCAHINTMLDRLQMLVAEVRGIGDDIAHQLRTPLTRLRAGLERGLREAEDRAGFEAVIDRGLAEIDGLLGIVAALLRLRELENDARRSRFAPVDLTRLVEDACDLHQPLAEDRGITLLCTCAPVPAVEGDASLLIEAVANLIDNAMKFGPAGGTVSAQLTCDAGVPHITIADAGQGVPLAERSLVTQRFYRGRRDGAGAGLGLALVKAIVDLHGFTLHFAPQGSAVTIRCGPRRPATDSSPPR</sequence>
<gene>
    <name evidence="14" type="ORF">DD559_02690</name>
</gene>
<keyword evidence="4" id="KW-0597">Phosphoprotein</keyword>
<dbReference type="PROSITE" id="PS50109">
    <property type="entry name" value="HIS_KIN"/>
    <property type="match status" value="1"/>
</dbReference>
<dbReference type="GO" id="GO:0000155">
    <property type="term" value="F:phosphorelay sensor kinase activity"/>
    <property type="evidence" value="ECO:0007669"/>
    <property type="project" value="InterPro"/>
</dbReference>
<dbReference type="RefSeq" id="WP_116467831.1">
    <property type="nucleotide sequence ID" value="NZ_QENQ01000001.1"/>
</dbReference>
<dbReference type="Pfam" id="PF02518">
    <property type="entry name" value="HATPase_c"/>
    <property type="match status" value="1"/>
</dbReference>
<evidence type="ECO:0000256" key="4">
    <source>
        <dbReference type="ARBA" id="ARBA00022553"/>
    </source>
</evidence>
<feature type="transmembrane region" description="Helical" evidence="11">
    <location>
        <begin position="160"/>
        <end position="179"/>
    </location>
</feature>
<dbReference type="InterPro" id="IPR036890">
    <property type="entry name" value="HATPase_C_sf"/>
</dbReference>
<dbReference type="Pfam" id="PF00672">
    <property type="entry name" value="HAMP"/>
    <property type="match status" value="1"/>
</dbReference>
<evidence type="ECO:0000256" key="8">
    <source>
        <dbReference type="ARBA" id="ARBA00022989"/>
    </source>
</evidence>
<dbReference type="SMART" id="SM00387">
    <property type="entry name" value="HATPase_c"/>
    <property type="match status" value="1"/>
</dbReference>
<keyword evidence="10 11" id="KW-0472">Membrane</keyword>
<reference evidence="14 15" key="1">
    <citation type="submission" date="2018-05" db="EMBL/GenBank/DDBJ databases">
        <title>Description of Sphingomonas pokkalii sp nov, isolated from the rhizosphere of saline tolerant pokkali rice and its draft genome analysis.</title>
        <authorList>
            <person name="Menon R."/>
            <person name="Kumari S."/>
            <person name="Rameshkumar N."/>
        </authorList>
    </citation>
    <scope>NUCLEOTIDE SEQUENCE [LARGE SCALE GENOMIC DNA]</scope>
    <source>
        <strain evidence="14 15">L3B27</strain>
    </source>
</reference>
<name>A0A2U0SAS9_9SPHN</name>
<dbReference type="Gene3D" id="6.10.340.10">
    <property type="match status" value="1"/>
</dbReference>
<dbReference type="InterPro" id="IPR003594">
    <property type="entry name" value="HATPase_dom"/>
</dbReference>
<accession>A0A2U0SAS9</accession>